<dbReference type="EMBL" id="BRXY01000369">
    <property type="protein sequence ID" value="GMH90247.1"/>
    <property type="molecule type" value="Genomic_DNA"/>
</dbReference>
<sequence length="952" mass="106992">MDAANSLNPAPPFPPILIQYLTSSSCPLNLSEFLHANPSTTAEASLHYHVTNIYLTLHLQYYGFPGYHISPSTVKSLTSSTPFTADPNYVTTETDYTFPPSSLKNLTVHLLSAPSLSRSVNQLLISTLSPIIPQLAFESLPDKTYYESKLFQKAVKKKWFHQLDDSLTFYEVQNRLVEAGVMEEKTTEYCLTRDDVKLELFVTPESVKSYNIVHIDAVLKKKPKKEVLEVVKNKLVTLDDDVLKGDLYHPCLTSTSSHLPKVLALYTSTPSLPVSFWLSNLNPSIILKLPTLPLTRILSRLIPPNSNFEILHARPSLTLSTSLLLFPKSFPCLSTLLSLRLISPSSLSPLPPSPSKYLLLKTQPTMSILQTTPCNPPIINDYKLYTSHPIPPSILLPCLDNLLITLPVERNMNSETPFEALEMRKFFEPKLMGGDELGVRYLVGKICRRDEKYRKYVKDYLRGVRGDASYSPKVSRGIGRFKDFWSLDTDCDEKEISKVLLKEVAETEEMLGGEEGAKDFISMFTVKVEPRAELEEYAVENWRWLGKVFDWRVLKYWVKIVESSRWSLKSFDVLGSKEAMENMCGGRAREEVLDGTIGGLRNFRAKYLENLELGAEEGGKLLESLRVDLEGESLTGCSVGMFKGYCKCLKKGTGRDELLDILRTYGLTGELICEVMGLLEDEALLKYVGGEAVERIVTWWVDEGGKGWKGGSSLDEEIEDDMDVDSQDRKIKFISPEAWHDCLSAAINHTVVTQTSLTPSTLTSTYTFLNSLLAPMNSSNTLPAQLLALDGKELLIKSLTGIVLNFKKNLDGPIRGDLIAGCRRWCKGEEGKKWTALSVKVEALVNAVKRIVQKAEKSSKKPSKTVKKCKFVNFLKLADDFEPADKLKEGGGLKVNNNKKKRKKEEEEKKKPGRKRDMAIVRSRNKKVDAWLEEEEVIVGDDAFTDLDDFLV</sequence>
<name>A0A9W7BMC1_9STRA</name>
<dbReference type="AlphaFoldDB" id="A0A9W7BMC1"/>
<evidence type="ECO:0000313" key="2">
    <source>
        <dbReference type="EMBL" id="GMH90247.1"/>
    </source>
</evidence>
<feature type="region of interest" description="Disordered" evidence="1">
    <location>
        <begin position="892"/>
        <end position="919"/>
    </location>
</feature>
<evidence type="ECO:0000256" key="1">
    <source>
        <dbReference type="SAM" id="MobiDB-lite"/>
    </source>
</evidence>
<accession>A0A9W7BMC1</accession>
<reference evidence="3" key="1">
    <citation type="journal article" date="2023" name="Commun. Biol.">
        <title>Genome analysis of Parmales, the sister group of diatoms, reveals the evolutionary specialization of diatoms from phago-mixotrophs to photoautotrophs.</title>
        <authorList>
            <person name="Ban H."/>
            <person name="Sato S."/>
            <person name="Yoshikawa S."/>
            <person name="Yamada K."/>
            <person name="Nakamura Y."/>
            <person name="Ichinomiya M."/>
            <person name="Sato N."/>
            <person name="Blanc-Mathieu R."/>
            <person name="Endo H."/>
            <person name="Kuwata A."/>
            <person name="Ogata H."/>
        </authorList>
    </citation>
    <scope>NUCLEOTIDE SEQUENCE [LARGE SCALE GENOMIC DNA]</scope>
    <source>
        <strain evidence="3">NIES 3701</strain>
    </source>
</reference>
<keyword evidence="3" id="KW-1185">Reference proteome</keyword>
<organism evidence="2 3">
    <name type="scientific">Triparma strigata</name>
    <dbReference type="NCBI Taxonomy" id="1606541"/>
    <lineage>
        <taxon>Eukaryota</taxon>
        <taxon>Sar</taxon>
        <taxon>Stramenopiles</taxon>
        <taxon>Ochrophyta</taxon>
        <taxon>Bolidophyceae</taxon>
        <taxon>Parmales</taxon>
        <taxon>Triparmaceae</taxon>
        <taxon>Triparma</taxon>
    </lineage>
</organism>
<proteinExistence type="predicted"/>
<comment type="caution">
    <text evidence="2">The sequence shown here is derived from an EMBL/GenBank/DDBJ whole genome shotgun (WGS) entry which is preliminary data.</text>
</comment>
<feature type="compositionally biased region" description="Basic and acidic residues" evidence="1">
    <location>
        <begin position="904"/>
        <end position="919"/>
    </location>
</feature>
<evidence type="ECO:0000313" key="3">
    <source>
        <dbReference type="Proteomes" id="UP001165085"/>
    </source>
</evidence>
<dbReference type="OrthoDB" id="10680248at2759"/>
<dbReference type="Proteomes" id="UP001165085">
    <property type="component" value="Unassembled WGS sequence"/>
</dbReference>
<protein>
    <submittedName>
        <fullName evidence="2">Uncharacterized protein</fullName>
    </submittedName>
</protein>
<gene>
    <name evidence="2" type="ORF">TrST_g7319</name>
</gene>